<dbReference type="CDD" id="cd16573">
    <property type="entry name" value="RING-HC_TFB3-like"/>
    <property type="match status" value="1"/>
</dbReference>
<dbReference type="GO" id="GO:0008270">
    <property type="term" value="F:zinc ion binding"/>
    <property type="evidence" value="ECO:0007669"/>
    <property type="project" value="UniProtKB-KW"/>
</dbReference>
<dbReference type="GO" id="GO:0070985">
    <property type="term" value="C:transcription factor TFIIK complex"/>
    <property type="evidence" value="ECO:0007669"/>
    <property type="project" value="UniProtKB-ARBA"/>
</dbReference>
<evidence type="ECO:0000256" key="3">
    <source>
        <dbReference type="ARBA" id="ARBA00022723"/>
    </source>
</evidence>
<name>A0A4S8WB86_AURPU</name>
<evidence type="ECO:0000313" key="12">
    <source>
        <dbReference type="EMBL" id="THW22011.1"/>
    </source>
</evidence>
<dbReference type="PANTHER" id="PTHR12683">
    <property type="entry name" value="CDK-ACTIVATING KINASE ASSEMBLY FACTOR MAT1"/>
    <property type="match status" value="1"/>
</dbReference>
<feature type="coiled-coil region" evidence="10">
    <location>
        <begin position="192"/>
        <end position="222"/>
    </location>
</feature>
<sequence>MSRVAQPRAAAARPGEDGEPHIADLDLSSLRLTAGIADSLTSDICPVCKSSRYLNKSMRFLVNPECYHKMCESCVDRIFSHGPNKCPIAGCHRTLRKHKFREQTFEDIHVEREIDIRKRVANIFNRREDDFDTLLDYNNYLNEVEDITFNLIYKVDVEETEKKISVYADQNAKAITTNAALASQETYDYSALQAAEREQARLRREASRREEEEERRARAEGRQDIIDRLATGSGDADTIAQESRVTLKKRLDKKQAADRQRQLQAAAAAKDATNGSSGIIIKGLKTRKAPGPEAPFDVYGGLKFSNEYHIVQDHYDWDWLNEIDPQVAIIAGGYSKDEFHSRALCEAFSGLGVIIGEEKAEQNGTHNAASIGTAAAIHGGTGAKDVKMEDPF</sequence>
<dbReference type="SMART" id="SM00184">
    <property type="entry name" value="RING"/>
    <property type="match status" value="1"/>
</dbReference>
<keyword evidence="5" id="KW-0862">Zinc</keyword>
<dbReference type="Pfam" id="PF17121">
    <property type="entry name" value="zf-C3HC4_5"/>
    <property type="match status" value="1"/>
</dbReference>
<comment type="subcellular location">
    <subcellularLocation>
        <location evidence="1">Nucleus</location>
    </subcellularLocation>
</comment>
<evidence type="ECO:0000256" key="9">
    <source>
        <dbReference type="PROSITE-ProRule" id="PRU00175"/>
    </source>
</evidence>
<dbReference type="GO" id="GO:0006357">
    <property type="term" value="P:regulation of transcription by RNA polymerase II"/>
    <property type="evidence" value="ECO:0007669"/>
    <property type="project" value="TreeGrafter"/>
</dbReference>
<evidence type="ECO:0000256" key="6">
    <source>
        <dbReference type="ARBA" id="ARBA00023242"/>
    </source>
</evidence>
<dbReference type="PANTHER" id="PTHR12683:SF13">
    <property type="entry name" value="CDK-ACTIVATING KINASE ASSEMBLY FACTOR MAT1"/>
    <property type="match status" value="1"/>
</dbReference>
<dbReference type="SUPFAM" id="SSF57850">
    <property type="entry name" value="RING/U-box"/>
    <property type="match status" value="1"/>
</dbReference>
<evidence type="ECO:0000256" key="10">
    <source>
        <dbReference type="SAM" id="Coils"/>
    </source>
</evidence>
<keyword evidence="4 9" id="KW-0863">Zinc-finger</keyword>
<organism evidence="12 13">
    <name type="scientific">Aureobasidium pullulans</name>
    <name type="common">Black yeast</name>
    <name type="synonym">Pullularia pullulans</name>
    <dbReference type="NCBI Taxonomy" id="5580"/>
    <lineage>
        <taxon>Eukaryota</taxon>
        <taxon>Fungi</taxon>
        <taxon>Dikarya</taxon>
        <taxon>Ascomycota</taxon>
        <taxon>Pezizomycotina</taxon>
        <taxon>Dothideomycetes</taxon>
        <taxon>Dothideomycetidae</taxon>
        <taxon>Dothideales</taxon>
        <taxon>Saccotheciaceae</taxon>
        <taxon>Aureobasidium</taxon>
    </lineage>
</organism>
<evidence type="ECO:0000256" key="7">
    <source>
        <dbReference type="ARBA" id="ARBA00029873"/>
    </source>
</evidence>
<evidence type="ECO:0000256" key="8">
    <source>
        <dbReference type="ARBA" id="ARBA00033277"/>
    </source>
</evidence>
<dbReference type="PROSITE" id="PS00518">
    <property type="entry name" value="ZF_RING_1"/>
    <property type="match status" value="1"/>
</dbReference>
<dbReference type="InterPro" id="IPR004575">
    <property type="entry name" value="MAT1/Tfb3"/>
</dbReference>
<dbReference type="Pfam" id="PF06391">
    <property type="entry name" value="MAT1"/>
    <property type="match status" value="1"/>
</dbReference>
<dbReference type="InterPro" id="IPR015877">
    <property type="entry name" value="MAT1_centre"/>
</dbReference>
<keyword evidence="6" id="KW-0539">Nucleus</keyword>
<reference evidence="12 13" key="1">
    <citation type="submission" date="2018-10" db="EMBL/GenBank/DDBJ databases">
        <title>Fifty Aureobasidium pullulans genomes reveal a recombining polyextremotolerant generalist.</title>
        <authorList>
            <person name="Gostincar C."/>
            <person name="Turk M."/>
            <person name="Zajc J."/>
            <person name="Gunde-Cimerman N."/>
        </authorList>
    </citation>
    <scope>NUCLEOTIDE SEQUENCE [LARGE SCALE GENOMIC DNA]</scope>
    <source>
        <strain evidence="12 13">EXF-11318</strain>
    </source>
</reference>
<evidence type="ECO:0000256" key="1">
    <source>
        <dbReference type="ARBA" id="ARBA00004123"/>
    </source>
</evidence>
<proteinExistence type="predicted"/>
<evidence type="ECO:0000313" key="13">
    <source>
        <dbReference type="Proteomes" id="UP000308014"/>
    </source>
</evidence>
<evidence type="ECO:0000256" key="4">
    <source>
        <dbReference type="ARBA" id="ARBA00022771"/>
    </source>
</evidence>
<accession>A0A4S8WB86</accession>
<keyword evidence="12" id="KW-0808">Transferase</keyword>
<feature type="domain" description="RING-type" evidence="11">
    <location>
        <begin position="45"/>
        <end position="88"/>
    </location>
</feature>
<protein>
    <recommendedName>
        <fullName evidence="2">RNA polymerase II transcription factor B subunit 3</fullName>
    </recommendedName>
    <alternativeName>
        <fullName evidence="8">RNA polymerase II transcription factor B 38 kDa subunit</fullName>
    </alternativeName>
    <alternativeName>
        <fullName evidence="7">RNA polymerase II transcription factor B p38 subunit</fullName>
    </alternativeName>
</protein>
<dbReference type="GO" id="GO:0016301">
    <property type="term" value="F:kinase activity"/>
    <property type="evidence" value="ECO:0007669"/>
    <property type="project" value="UniProtKB-KW"/>
</dbReference>
<dbReference type="InterPro" id="IPR013083">
    <property type="entry name" value="Znf_RING/FYVE/PHD"/>
</dbReference>
<evidence type="ECO:0000259" key="11">
    <source>
        <dbReference type="PROSITE" id="PS50089"/>
    </source>
</evidence>
<keyword evidence="12" id="KW-0418">Kinase</keyword>
<dbReference type="InterPro" id="IPR001841">
    <property type="entry name" value="Znf_RING"/>
</dbReference>
<evidence type="ECO:0000256" key="5">
    <source>
        <dbReference type="ARBA" id="ARBA00022833"/>
    </source>
</evidence>
<keyword evidence="10" id="KW-0175">Coiled coil</keyword>
<dbReference type="GO" id="GO:0061575">
    <property type="term" value="F:cyclin-dependent protein serine/threonine kinase activator activity"/>
    <property type="evidence" value="ECO:0007669"/>
    <property type="project" value="InterPro"/>
</dbReference>
<comment type="caution">
    <text evidence="12">The sequence shown here is derived from an EMBL/GenBank/DDBJ whole genome shotgun (WGS) entry which is preliminary data.</text>
</comment>
<dbReference type="AlphaFoldDB" id="A0A4S8WB86"/>
<dbReference type="FunFam" id="3.30.40.10:FF:000037">
    <property type="entry name" value="Cdk-activating kinase assembly factor MAT1, centre"/>
    <property type="match status" value="1"/>
</dbReference>
<dbReference type="Gene3D" id="3.30.40.10">
    <property type="entry name" value="Zinc/RING finger domain, C3HC4 (zinc finger)"/>
    <property type="match status" value="1"/>
</dbReference>
<dbReference type="EMBL" id="QZAJ01000025">
    <property type="protein sequence ID" value="THW22011.1"/>
    <property type="molecule type" value="Genomic_DNA"/>
</dbReference>
<dbReference type="Proteomes" id="UP000308014">
    <property type="component" value="Unassembled WGS sequence"/>
</dbReference>
<dbReference type="GO" id="GO:0006289">
    <property type="term" value="P:nucleotide-excision repair"/>
    <property type="evidence" value="ECO:0007669"/>
    <property type="project" value="InterPro"/>
</dbReference>
<dbReference type="InterPro" id="IPR017907">
    <property type="entry name" value="Znf_RING_CS"/>
</dbReference>
<evidence type="ECO:0000256" key="2">
    <source>
        <dbReference type="ARBA" id="ARBA00022257"/>
    </source>
</evidence>
<gene>
    <name evidence="12" type="ORF">D6D24_01385</name>
</gene>
<keyword evidence="3" id="KW-0479">Metal-binding</keyword>
<dbReference type="PROSITE" id="PS50089">
    <property type="entry name" value="ZF_RING_2"/>
    <property type="match status" value="1"/>
</dbReference>
<dbReference type="NCBIfam" id="TIGR00570">
    <property type="entry name" value="cdk7"/>
    <property type="match status" value="1"/>
</dbReference>